<dbReference type="RefSeq" id="WP_276306318.1">
    <property type="nucleotide sequence ID" value="NZ_CP119993.1"/>
</dbReference>
<dbReference type="InterPro" id="IPR036390">
    <property type="entry name" value="WH_DNA-bd_sf"/>
</dbReference>
<dbReference type="InterPro" id="IPR011991">
    <property type="entry name" value="ArsR-like_HTH"/>
</dbReference>
<keyword evidence="2" id="KW-1133">Transmembrane helix</keyword>
<evidence type="ECO:0000256" key="1">
    <source>
        <dbReference type="SAM" id="MobiDB-lite"/>
    </source>
</evidence>
<evidence type="ECO:0000256" key="2">
    <source>
        <dbReference type="SAM" id="Phobius"/>
    </source>
</evidence>
<dbReference type="Pfam" id="PF24034">
    <property type="entry name" value="DUF7343"/>
    <property type="match status" value="1"/>
</dbReference>
<name>A0ABD6AF18_9EURY</name>
<gene>
    <name evidence="4" type="ORF">ACFQPE_18885</name>
</gene>
<keyword evidence="2" id="KW-0472">Membrane</keyword>
<feature type="domain" description="DUF7343" evidence="3">
    <location>
        <begin position="136"/>
        <end position="191"/>
    </location>
</feature>
<feature type="transmembrane region" description="Helical" evidence="2">
    <location>
        <begin position="7"/>
        <end position="27"/>
    </location>
</feature>
<feature type="region of interest" description="Disordered" evidence="1">
    <location>
        <begin position="84"/>
        <end position="137"/>
    </location>
</feature>
<evidence type="ECO:0000313" key="5">
    <source>
        <dbReference type="Proteomes" id="UP001596547"/>
    </source>
</evidence>
<keyword evidence="2" id="KW-0812">Transmembrane</keyword>
<dbReference type="InterPro" id="IPR055767">
    <property type="entry name" value="DUF7343"/>
</dbReference>
<reference evidence="4 5" key="1">
    <citation type="journal article" date="2019" name="Int. J. Syst. Evol. Microbiol.">
        <title>The Global Catalogue of Microorganisms (GCM) 10K type strain sequencing project: providing services to taxonomists for standard genome sequencing and annotation.</title>
        <authorList>
            <consortium name="The Broad Institute Genomics Platform"/>
            <consortium name="The Broad Institute Genome Sequencing Center for Infectious Disease"/>
            <person name="Wu L."/>
            <person name="Ma J."/>
        </authorList>
    </citation>
    <scope>NUCLEOTIDE SEQUENCE [LARGE SCALE GENOMIC DNA]</scope>
    <source>
        <strain evidence="4 5">PSR21</strain>
    </source>
</reference>
<dbReference type="EMBL" id="JBHTBF010000003">
    <property type="protein sequence ID" value="MFC7318847.1"/>
    <property type="molecule type" value="Genomic_DNA"/>
</dbReference>
<feature type="transmembrane region" description="Helical" evidence="2">
    <location>
        <begin position="53"/>
        <end position="72"/>
    </location>
</feature>
<dbReference type="GeneID" id="79316965"/>
<dbReference type="InterPro" id="IPR036388">
    <property type="entry name" value="WH-like_DNA-bd_sf"/>
</dbReference>
<dbReference type="CDD" id="cd00090">
    <property type="entry name" value="HTH_ARSR"/>
    <property type="match status" value="1"/>
</dbReference>
<evidence type="ECO:0000313" key="4">
    <source>
        <dbReference type="EMBL" id="MFC7318847.1"/>
    </source>
</evidence>
<dbReference type="Proteomes" id="UP001596547">
    <property type="component" value="Unassembled WGS sequence"/>
</dbReference>
<dbReference type="AlphaFoldDB" id="A0ABD6AF18"/>
<accession>A0ABD6AF18</accession>
<keyword evidence="5" id="KW-1185">Reference proteome</keyword>
<comment type="caution">
    <text evidence="4">The sequence shown here is derived from an EMBL/GenBank/DDBJ whole genome shotgun (WGS) entry which is preliminary data.</text>
</comment>
<dbReference type="Gene3D" id="1.10.10.10">
    <property type="entry name" value="Winged helix-like DNA-binding domain superfamily/Winged helix DNA-binding domain"/>
    <property type="match status" value="1"/>
</dbReference>
<organism evidence="4 5">
    <name type="scientific">Halomarina halobia</name>
    <dbReference type="NCBI Taxonomy" id="3033386"/>
    <lineage>
        <taxon>Archaea</taxon>
        <taxon>Methanobacteriati</taxon>
        <taxon>Methanobacteriota</taxon>
        <taxon>Stenosarchaea group</taxon>
        <taxon>Halobacteria</taxon>
        <taxon>Halobacteriales</taxon>
        <taxon>Natronomonadaceae</taxon>
        <taxon>Halomarina</taxon>
    </lineage>
</organism>
<protein>
    <submittedName>
        <fullName evidence="4">Helix-turn-helix transcriptional regulator</fullName>
    </submittedName>
</protein>
<proteinExistence type="predicted"/>
<sequence length="203" mass="22442">MVTLKTIDRLIGLLAIGVVLFGSYSWWRATRQALARDGMMGQMMETVPGMTPVWYLFGTLIAVSVVLGVYVTSRKQLADMLSTSTPAGTAAANRDESDTSTGPHSRSSERASEQSSQELSMDGSSSERPSALTLLPEDERRIIEPILESPGLTQVELRGRSDFSKAKVSQSVSELEDRGLIYREKQGRTYRVYPGELLKERYS</sequence>
<evidence type="ECO:0000259" key="3">
    <source>
        <dbReference type="Pfam" id="PF24034"/>
    </source>
</evidence>
<dbReference type="SUPFAM" id="SSF46785">
    <property type="entry name" value="Winged helix' DNA-binding domain"/>
    <property type="match status" value="1"/>
</dbReference>